<sequence length="468" mass="52156">MDEPDGGCSWQAWKFGMKREDLYTKLQDQYNTVNLSIQDPDAFHHDVREISKTAVDLDEFHRMLEQRKQLRLNQLNESLQLASVEIIANPNLIGTDQWQHAIQLFRTRSFDSLVRYFSSYLPEDHQWNASADDPSTKSFFDEVDDHTPMMTHEPLSFMSNSSANLIPASHLPPSPRSLTMCSDSSSASTPARTLSFSEPESDDMLLSATLTQEYDDDASRWGDSDAPTTPISEMSDMISLEHPMKDEDNKHNDPHKQSHPTAPQSPNSPSTEESETPTPREVTTNTYLSHAISTKSGLISMSTLIQPPSKYTPLERRVREVSPGSKSSHPLRLIALCLYIDRVAINHLIHDPPFPKMHETLREKATKKNHGPGANPSQLGDPISIKAETSDYIPEEGEERGSSPPVKPQSSRGETLREKAAKKLNGPNANPSQLGDPISLKNETSPGVPVDSERGAKSEEIAKRSSKL</sequence>
<feature type="compositionally biased region" description="Basic and acidic residues" evidence="1">
    <location>
        <begin position="451"/>
        <end position="468"/>
    </location>
</feature>
<feature type="region of interest" description="Disordered" evidence="1">
    <location>
        <begin position="166"/>
        <end position="201"/>
    </location>
</feature>
<gene>
    <name evidence="2" type="ORF">GQX73_g5647</name>
</gene>
<dbReference type="AlphaFoldDB" id="A0A7C8IQV9"/>
<comment type="caution">
    <text evidence="2">The sequence shown here is derived from an EMBL/GenBank/DDBJ whole genome shotgun (WGS) entry which is preliminary data.</text>
</comment>
<organism evidence="2 3">
    <name type="scientific">Xylaria multiplex</name>
    <dbReference type="NCBI Taxonomy" id="323545"/>
    <lineage>
        <taxon>Eukaryota</taxon>
        <taxon>Fungi</taxon>
        <taxon>Dikarya</taxon>
        <taxon>Ascomycota</taxon>
        <taxon>Pezizomycotina</taxon>
        <taxon>Sordariomycetes</taxon>
        <taxon>Xylariomycetidae</taxon>
        <taxon>Xylariales</taxon>
        <taxon>Xylariaceae</taxon>
        <taxon>Xylaria</taxon>
    </lineage>
</organism>
<dbReference type="Proteomes" id="UP000481858">
    <property type="component" value="Unassembled WGS sequence"/>
</dbReference>
<feature type="compositionally biased region" description="Low complexity" evidence="1">
    <location>
        <begin position="265"/>
        <end position="282"/>
    </location>
</feature>
<proteinExistence type="predicted"/>
<feature type="region of interest" description="Disordered" evidence="1">
    <location>
        <begin position="244"/>
        <end position="282"/>
    </location>
</feature>
<dbReference type="InParanoid" id="A0A7C8IQV9"/>
<name>A0A7C8IQV9_9PEZI</name>
<evidence type="ECO:0000313" key="2">
    <source>
        <dbReference type="EMBL" id="KAF2967958.1"/>
    </source>
</evidence>
<accession>A0A7C8IQV9</accession>
<dbReference type="OrthoDB" id="4366798at2759"/>
<feature type="compositionally biased region" description="Basic and acidic residues" evidence="1">
    <location>
        <begin position="244"/>
        <end position="256"/>
    </location>
</feature>
<feature type="compositionally biased region" description="Polar residues" evidence="1">
    <location>
        <begin position="176"/>
        <end position="198"/>
    </location>
</feature>
<evidence type="ECO:0000313" key="3">
    <source>
        <dbReference type="Proteomes" id="UP000481858"/>
    </source>
</evidence>
<feature type="region of interest" description="Disordered" evidence="1">
    <location>
        <begin position="365"/>
        <end position="468"/>
    </location>
</feature>
<keyword evidence="3" id="KW-1185">Reference proteome</keyword>
<reference evidence="2 3" key="1">
    <citation type="submission" date="2019-12" db="EMBL/GenBank/DDBJ databases">
        <title>Draft genome sequence of the ascomycete Xylaria multiplex DSM 110363.</title>
        <authorList>
            <person name="Buettner E."/>
            <person name="Kellner H."/>
        </authorList>
    </citation>
    <scope>NUCLEOTIDE SEQUENCE [LARGE SCALE GENOMIC DNA]</scope>
    <source>
        <strain evidence="2 3">DSM 110363</strain>
    </source>
</reference>
<protein>
    <submittedName>
        <fullName evidence="2">Uncharacterized protein</fullName>
    </submittedName>
</protein>
<evidence type="ECO:0000256" key="1">
    <source>
        <dbReference type="SAM" id="MobiDB-lite"/>
    </source>
</evidence>
<dbReference type="EMBL" id="WUBL01000059">
    <property type="protein sequence ID" value="KAF2967958.1"/>
    <property type="molecule type" value="Genomic_DNA"/>
</dbReference>